<gene>
    <name evidence="1" type="ORF">Tci_438898</name>
</gene>
<proteinExistence type="predicted"/>
<dbReference type="EMBL" id="BKCJ010198624">
    <property type="protein sequence ID" value="GEY66924.1"/>
    <property type="molecule type" value="Genomic_DNA"/>
</dbReference>
<dbReference type="AlphaFoldDB" id="A0A699HRW3"/>
<name>A0A699HRW3_TANCI</name>
<organism evidence="1">
    <name type="scientific">Tanacetum cinerariifolium</name>
    <name type="common">Dalmatian daisy</name>
    <name type="synonym">Chrysanthemum cinerariifolium</name>
    <dbReference type="NCBI Taxonomy" id="118510"/>
    <lineage>
        <taxon>Eukaryota</taxon>
        <taxon>Viridiplantae</taxon>
        <taxon>Streptophyta</taxon>
        <taxon>Embryophyta</taxon>
        <taxon>Tracheophyta</taxon>
        <taxon>Spermatophyta</taxon>
        <taxon>Magnoliopsida</taxon>
        <taxon>eudicotyledons</taxon>
        <taxon>Gunneridae</taxon>
        <taxon>Pentapetalae</taxon>
        <taxon>asterids</taxon>
        <taxon>campanulids</taxon>
        <taxon>Asterales</taxon>
        <taxon>Asteraceae</taxon>
        <taxon>Asteroideae</taxon>
        <taxon>Anthemideae</taxon>
        <taxon>Anthemidinae</taxon>
        <taxon>Tanacetum</taxon>
    </lineage>
</organism>
<comment type="caution">
    <text evidence="1">The sequence shown here is derived from an EMBL/GenBank/DDBJ whole genome shotgun (WGS) entry which is preliminary data.</text>
</comment>
<reference evidence="1" key="1">
    <citation type="journal article" date="2019" name="Sci. Rep.">
        <title>Draft genome of Tanacetum cinerariifolium, the natural source of mosquito coil.</title>
        <authorList>
            <person name="Yamashiro T."/>
            <person name="Shiraishi A."/>
            <person name="Satake H."/>
            <person name="Nakayama K."/>
        </authorList>
    </citation>
    <scope>NUCLEOTIDE SEQUENCE</scope>
</reference>
<protein>
    <submittedName>
        <fullName evidence="1">Uncharacterized protein</fullName>
    </submittedName>
</protein>
<sequence>MALKPFGSYAGLFWWSDVHKKRRDTGLKEAEKNVMKLKLLEDLSSTSSVKKPRKYVSNKKGKSHDVKKMIHAQIFCKSNSLSDEPAKPEDLISNTMGKYQQRICNCQVLARVAPEQE</sequence>
<accession>A0A699HRW3</accession>
<evidence type="ECO:0000313" key="1">
    <source>
        <dbReference type="EMBL" id="GEY66924.1"/>
    </source>
</evidence>